<evidence type="ECO:0000313" key="2">
    <source>
        <dbReference type="Proteomes" id="UP000436006"/>
    </source>
</evidence>
<comment type="caution">
    <text evidence="1">The sequence shown here is derived from an EMBL/GenBank/DDBJ whole genome shotgun (WGS) entry which is preliminary data.</text>
</comment>
<organism evidence="1 2">
    <name type="scientific">Spirosoma arboris</name>
    <dbReference type="NCBI Taxonomy" id="2682092"/>
    <lineage>
        <taxon>Bacteria</taxon>
        <taxon>Pseudomonadati</taxon>
        <taxon>Bacteroidota</taxon>
        <taxon>Cytophagia</taxon>
        <taxon>Cytophagales</taxon>
        <taxon>Cytophagaceae</taxon>
        <taxon>Spirosoma</taxon>
    </lineage>
</organism>
<name>A0A7K1S3M2_9BACT</name>
<keyword evidence="2" id="KW-1185">Reference proteome</keyword>
<evidence type="ECO:0000313" key="1">
    <source>
        <dbReference type="EMBL" id="MVM28423.1"/>
    </source>
</evidence>
<gene>
    <name evidence="1" type="ORF">GO755_00155</name>
</gene>
<sequence length="134" mass="15768">MTSDQPKKKYRFLTLCDQPLRLYFGFMPKYAHRSSVGFVIFQIKIGRPERLYGYYLTDLRSTSATWNNRHYLQPSKVAQELQKEVLDLNERLEVAWDSFPQRGEPITGEMILHQAGLNYPVVQLKWKGGFFYAV</sequence>
<accession>A0A7K1S3M2</accession>
<dbReference type="Proteomes" id="UP000436006">
    <property type="component" value="Unassembled WGS sequence"/>
</dbReference>
<proteinExistence type="predicted"/>
<dbReference type="EMBL" id="WPIN01000001">
    <property type="protein sequence ID" value="MVM28423.1"/>
    <property type="molecule type" value="Genomic_DNA"/>
</dbReference>
<reference evidence="1 2" key="1">
    <citation type="submission" date="2019-12" db="EMBL/GenBank/DDBJ databases">
        <title>Spirosoma sp. HMF4905 genome sequencing and assembly.</title>
        <authorList>
            <person name="Kang H."/>
            <person name="Cha I."/>
            <person name="Kim H."/>
            <person name="Joh K."/>
        </authorList>
    </citation>
    <scope>NUCLEOTIDE SEQUENCE [LARGE SCALE GENOMIC DNA]</scope>
    <source>
        <strain evidence="1 2">HMF4905</strain>
    </source>
</reference>
<protein>
    <submittedName>
        <fullName evidence="1">Uncharacterized protein</fullName>
    </submittedName>
</protein>
<dbReference type="RefSeq" id="WP_157582546.1">
    <property type="nucleotide sequence ID" value="NZ_WPIN01000001.1"/>
</dbReference>
<dbReference type="AlphaFoldDB" id="A0A7K1S3M2"/>